<organism evidence="2 3">
    <name type="scientific">Marasmiellus scandens</name>
    <dbReference type="NCBI Taxonomy" id="2682957"/>
    <lineage>
        <taxon>Eukaryota</taxon>
        <taxon>Fungi</taxon>
        <taxon>Dikarya</taxon>
        <taxon>Basidiomycota</taxon>
        <taxon>Agaricomycotina</taxon>
        <taxon>Agaricomycetes</taxon>
        <taxon>Agaricomycetidae</taxon>
        <taxon>Agaricales</taxon>
        <taxon>Marasmiineae</taxon>
        <taxon>Omphalotaceae</taxon>
        <taxon>Marasmiellus</taxon>
    </lineage>
</organism>
<evidence type="ECO:0000313" key="2">
    <source>
        <dbReference type="EMBL" id="KAK7472425.1"/>
    </source>
</evidence>
<evidence type="ECO:0000313" key="3">
    <source>
        <dbReference type="Proteomes" id="UP001498398"/>
    </source>
</evidence>
<dbReference type="Gene3D" id="3.30.710.10">
    <property type="entry name" value="Potassium Channel Kv1.1, Chain A"/>
    <property type="match status" value="1"/>
</dbReference>
<dbReference type="PROSITE" id="PS50097">
    <property type="entry name" value="BTB"/>
    <property type="match status" value="1"/>
</dbReference>
<accession>A0ABR1K4D7</accession>
<name>A0ABR1K4D7_9AGAR</name>
<dbReference type="EMBL" id="JBANRG010000001">
    <property type="protein sequence ID" value="KAK7472425.1"/>
    <property type="molecule type" value="Genomic_DNA"/>
</dbReference>
<dbReference type="InterPro" id="IPR011333">
    <property type="entry name" value="SKP1/BTB/POZ_sf"/>
</dbReference>
<keyword evidence="3" id="KW-1185">Reference proteome</keyword>
<feature type="domain" description="BTB" evidence="1">
    <location>
        <begin position="11"/>
        <end position="79"/>
    </location>
</feature>
<dbReference type="InterPro" id="IPR000210">
    <property type="entry name" value="BTB/POZ_dom"/>
</dbReference>
<protein>
    <recommendedName>
        <fullName evidence="1">BTB domain-containing protein</fullName>
    </recommendedName>
</protein>
<sequence length="207" mass="23266">MSTYGFNAADADVILTPDSREESPVRFHVHKGILSIASVFFKDLFSLPQNESKSSGPDVPVVPMSEPASTLDVLLRLAYPIPDPHIETLDDLIPVIEAANKYDFLEVICSLRKTLLSPRFLDLDPVRVFCIACRYDLEEEALIASRHTLRIDVLNYPLCDDFKHISAHSYHRLINLHRRRSAAAQELLKLPYDVKCPQCNGILPVAA</sequence>
<reference evidence="2 3" key="1">
    <citation type="submission" date="2024-01" db="EMBL/GenBank/DDBJ databases">
        <title>A draft genome for the cacao thread blight pathogen Marasmiellus scandens.</title>
        <authorList>
            <person name="Baruah I.K."/>
            <person name="Leung J."/>
            <person name="Bukari Y."/>
            <person name="Amoako-Attah I."/>
            <person name="Meinhardt L.W."/>
            <person name="Bailey B.A."/>
            <person name="Cohen S.P."/>
        </authorList>
    </citation>
    <scope>NUCLEOTIDE SEQUENCE [LARGE SCALE GENOMIC DNA]</scope>
    <source>
        <strain evidence="2 3">GH-19</strain>
    </source>
</reference>
<evidence type="ECO:0000259" key="1">
    <source>
        <dbReference type="PROSITE" id="PS50097"/>
    </source>
</evidence>
<dbReference type="CDD" id="cd18186">
    <property type="entry name" value="BTB_POZ_ZBTB_KLHL-like"/>
    <property type="match status" value="1"/>
</dbReference>
<dbReference type="Proteomes" id="UP001498398">
    <property type="component" value="Unassembled WGS sequence"/>
</dbReference>
<comment type="caution">
    <text evidence="2">The sequence shown here is derived from an EMBL/GenBank/DDBJ whole genome shotgun (WGS) entry which is preliminary data.</text>
</comment>
<dbReference type="SUPFAM" id="SSF54695">
    <property type="entry name" value="POZ domain"/>
    <property type="match status" value="1"/>
</dbReference>
<dbReference type="Pfam" id="PF00651">
    <property type="entry name" value="BTB"/>
    <property type="match status" value="1"/>
</dbReference>
<gene>
    <name evidence="2" type="ORF">VKT23_000539</name>
</gene>
<proteinExistence type="predicted"/>